<reference evidence="7 8" key="1">
    <citation type="submission" date="2018-08" db="EMBL/GenBank/DDBJ databases">
        <title>Genomic Encyclopedia of Type Strains, Phase IV (KMG-IV): sequencing the most valuable type-strain genomes for metagenomic binning, comparative biology and taxonomic classification.</title>
        <authorList>
            <person name="Goeker M."/>
        </authorList>
    </citation>
    <scope>NUCLEOTIDE SEQUENCE [LARGE SCALE GENOMIC DNA]</scope>
    <source>
        <strain evidence="7 8">DSM 23923</strain>
    </source>
</reference>
<dbReference type="SUPFAM" id="SSF55729">
    <property type="entry name" value="Acyl-CoA N-acyltransferases (Nat)"/>
    <property type="match status" value="2"/>
</dbReference>
<dbReference type="PROSITE" id="PS51191">
    <property type="entry name" value="FEMABX"/>
    <property type="match status" value="1"/>
</dbReference>
<comment type="caution">
    <text evidence="7">The sequence shown here is derived from an EMBL/GenBank/DDBJ whole genome shotgun (WGS) entry which is preliminary data.</text>
</comment>
<evidence type="ECO:0000256" key="5">
    <source>
        <dbReference type="ARBA" id="ARBA00023315"/>
    </source>
</evidence>
<dbReference type="InterPro" id="IPR016181">
    <property type="entry name" value="Acyl_CoA_acyltransferase"/>
</dbReference>
<dbReference type="Pfam" id="PF02388">
    <property type="entry name" value="FemAB"/>
    <property type="match status" value="2"/>
</dbReference>
<name>A0A347ZST6_9CHLR</name>
<dbReference type="GO" id="GO:0009252">
    <property type="term" value="P:peptidoglycan biosynthetic process"/>
    <property type="evidence" value="ECO:0007669"/>
    <property type="project" value="UniProtKB-KW"/>
</dbReference>
<evidence type="ECO:0000313" key="8">
    <source>
        <dbReference type="Proteomes" id="UP000256388"/>
    </source>
</evidence>
<evidence type="ECO:0000256" key="6">
    <source>
        <dbReference type="ARBA" id="ARBA00023316"/>
    </source>
</evidence>
<evidence type="ECO:0000256" key="2">
    <source>
        <dbReference type="ARBA" id="ARBA00022679"/>
    </source>
</evidence>
<protein>
    <submittedName>
        <fullName evidence="7">FemAB family protein</fullName>
    </submittedName>
</protein>
<evidence type="ECO:0000256" key="1">
    <source>
        <dbReference type="ARBA" id="ARBA00009943"/>
    </source>
</evidence>
<keyword evidence="2" id="KW-0808">Transferase</keyword>
<dbReference type="RefSeq" id="WP_116224204.1">
    <property type="nucleotide sequence ID" value="NZ_AP018437.1"/>
</dbReference>
<dbReference type="OrthoDB" id="9785911at2"/>
<accession>A0A347ZST6</accession>
<dbReference type="InterPro" id="IPR050644">
    <property type="entry name" value="PG_Glycine_Bridge_Synth"/>
</dbReference>
<gene>
    <name evidence="7" type="ORF">DFR64_0932</name>
</gene>
<comment type="similarity">
    <text evidence="1">Belongs to the FemABX family.</text>
</comment>
<keyword evidence="5" id="KW-0012">Acyltransferase</keyword>
<dbReference type="GO" id="GO:0071555">
    <property type="term" value="P:cell wall organization"/>
    <property type="evidence" value="ECO:0007669"/>
    <property type="project" value="UniProtKB-KW"/>
</dbReference>
<proteinExistence type="inferred from homology"/>
<sequence length="364" mass="42392">MNKQEWNQIVARFPQPSLLQTWEWGEVKSRHGWTVDHKIWQNDAGEVVAAALLLAREQVIPIIRKKVKILYCPKGPLLDWDNPMRVQVLQDLQQYAIDQGAIYIKMDPDLVVAKGFEGTASFMPDPHAINMVRRIEKSGWMLSYQQIQFKNTFWIDLKPSEADLLANMKQKTRYNIRLAERKGVQVRQAGIDDLEMIYAMYAETALRDGFIIRPKGYYMDVWRTFMEAGMATPLLAEVEGQTVGGLFLFHFSSRSWYIYGMSRDLHREMMPNYLLQWEAIKLSKQKGCDTYDLWGAPDNFNETDRMWGVYKFKEGLGGKVVQTKGAFDYPASRFKYKIVQNVLPRILAVTRSIRRKQIQNELSE</sequence>
<dbReference type="Gene3D" id="3.40.630.30">
    <property type="match status" value="2"/>
</dbReference>
<dbReference type="GO" id="GO:0008360">
    <property type="term" value="P:regulation of cell shape"/>
    <property type="evidence" value="ECO:0007669"/>
    <property type="project" value="UniProtKB-KW"/>
</dbReference>
<keyword evidence="3" id="KW-0133">Cell shape</keyword>
<dbReference type="PANTHER" id="PTHR36174">
    <property type="entry name" value="LIPID II:GLYCINE GLYCYLTRANSFERASE"/>
    <property type="match status" value="1"/>
</dbReference>
<keyword evidence="6" id="KW-0961">Cell wall biogenesis/degradation</keyword>
<dbReference type="GO" id="GO:0016755">
    <property type="term" value="F:aminoacyltransferase activity"/>
    <property type="evidence" value="ECO:0007669"/>
    <property type="project" value="InterPro"/>
</dbReference>
<organism evidence="7 8">
    <name type="scientific">Pelolinea submarina</name>
    <dbReference type="NCBI Taxonomy" id="913107"/>
    <lineage>
        <taxon>Bacteria</taxon>
        <taxon>Bacillati</taxon>
        <taxon>Chloroflexota</taxon>
        <taxon>Anaerolineae</taxon>
        <taxon>Anaerolineales</taxon>
        <taxon>Anaerolineaceae</taxon>
        <taxon>Pelolinea</taxon>
    </lineage>
</organism>
<evidence type="ECO:0000256" key="4">
    <source>
        <dbReference type="ARBA" id="ARBA00022984"/>
    </source>
</evidence>
<keyword evidence="8" id="KW-1185">Reference proteome</keyword>
<dbReference type="AlphaFoldDB" id="A0A347ZST6"/>
<dbReference type="InterPro" id="IPR003447">
    <property type="entry name" value="FEMABX"/>
</dbReference>
<dbReference type="PANTHER" id="PTHR36174:SF1">
    <property type="entry name" value="LIPID II:GLYCINE GLYCYLTRANSFERASE"/>
    <property type="match status" value="1"/>
</dbReference>
<keyword evidence="4" id="KW-0573">Peptidoglycan synthesis</keyword>
<evidence type="ECO:0000313" key="7">
    <source>
        <dbReference type="EMBL" id="REG11059.1"/>
    </source>
</evidence>
<dbReference type="Proteomes" id="UP000256388">
    <property type="component" value="Unassembled WGS sequence"/>
</dbReference>
<dbReference type="EMBL" id="QUMS01000001">
    <property type="protein sequence ID" value="REG11059.1"/>
    <property type="molecule type" value="Genomic_DNA"/>
</dbReference>
<evidence type="ECO:0000256" key="3">
    <source>
        <dbReference type="ARBA" id="ARBA00022960"/>
    </source>
</evidence>